<dbReference type="GO" id="GO:0008081">
    <property type="term" value="F:phosphoric diester hydrolase activity"/>
    <property type="evidence" value="ECO:0007669"/>
    <property type="project" value="InterPro"/>
</dbReference>
<evidence type="ECO:0000313" key="3">
    <source>
        <dbReference type="Proteomes" id="UP000032141"/>
    </source>
</evidence>
<name>A0A0D3DJH4_BRAOL</name>
<accession>A0A0D3DJH4</accession>
<dbReference type="OMA" id="NFAACKL"/>
<dbReference type="Proteomes" id="UP000032141">
    <property type="component" value="Chromosome C8"/>
</dbReference>
<dbReference type="PANTHER" id="PTHR13593:SF134">
    <property type="entry name" value="F14J22.5 PROTEIN"/>
    <property type="match status" value="1"/>
</dbReference>
<feature type="region of interest" description="Disordered" evidence="1">
    <location>
        <begin position="253"/>
        <end position="368"/>
    </location>
</feature>
<evidence type="ECO:0000256" key="1">
    <source>
        <dbReference type="SAM" id="MobiDB-lite"/>
    </source>
</evidence>
<dbReference type="Gene3D" id="3.20.20.190">
    <property type="entry name" value="Phosphatidylinositol (PI) phosphodiesterase"/>
    <property type="match status" value="1"/>
</dbReference>
<dbReference type="EnsemblPlants" id="Bo8g011250.1">
    <property type="protein sequence ID" value="Bo8g011250.1"/>
    <property type="gene ID" value="Bo8g011250"/>
</dbReference>
<dbReference type="eggNOG" id="ENOG502QQ2Q">
    <property type="taxonomic scope" value="Eukaryota"/>
</dbReference>
<dbReference type="InterPro" id="IPR017946">
    <property type="entry name" value="PLC-like_Pdiesterase_TIM-brl"/>
</dbReference>
<dbReference type="SUPFAM" id="SSF51695">
    <property type="entry name" value="PLC-like phosphodiesterases"/>
    <property type="match status" value="1"/>
</dbReference>
<proteinExistence type="predicted"/>
<feature type="compositionally biased region" description="Polar residues" evidence="1">
    <location>
        <begin position="450"/>
        <end position="467"/>
    </location>
</feature>
<dbReference type="HOGENOM" id="CLU_569066_0_0_1"/>
<dbReference type="Gramene" id="Bo8g011250.1">
    <property type="protein sequence ID" value="Bo8g011250.1"/>
    <property type="gene ID" value="Bo8g011250"/>
</dbReference>
<feature type="region of interest" description="Disordered" evidence="1">
    <location>
        <begin position="450"/>
        <end position="480"/>
    </location>
</feature>
<dbReference type="PANTHER" id="PTHR13593">
    <property type="match status" value="1"/>
</dbReference>
<dbReference type="STRING" id="109376.A0A0D3DJH4"/>
<keyword evidence="3" id="KW-1185">Reference proteome</keyword>
<sequence length="480" mass="54169">MYDFENDIWLCHSFDGMCFNFTAFQPAVNVLREIQVFLENNKDEVVTIIIEDYVKSPKGLTKVFNAAGLQKFMFPVTRMPKNGGDWPALDDMIQQNQRLLVFTSDRSKEATEGIAYQWKYMVENQYGNGGLKVGACPNRAQSAPMSDKSKSLVLVNHFPDAPDLVVACRQNSAPLLESIKACYQAAGQRWPNFIAVDFYKRSDGGGAPQAVDVSNGNLICGCDNFAACKLVHDDLIELVLSTDLKLIDRKEERQRTYQSLENSRRNEDRKAEDTNQGERSVKPDCTPYLHRQNQTQREAKDPRPRTRPHKAGPRRLPHLIRSRCDAPQIIDPGQDDATMAEPDDSSTKDKPGWINGEDADLKPADETEDELEPAEESMLELKPAEVIVDELDELSELSDTSLELNELSDTEDGAGLVAGRNEHFSAQRKIHNKFNLGRFYTKFDQTFPQSISSPFSSRMPRGSQQGSLGRAWEKEFNKNH</sequence>
<reference evidence="2" key="2">
    <citation type="submission" date="2015-03" db="UniProtKB">
        <authorList>
            <consortium name="EnsemblPlants"/>
        </authorList>
    </citation>
    <scope>IDENTIFICATION</scope>
</reference>
<dbReference type="AlphaFoldDB" id="A0A0D3DJH4"/>
<feature type="compositionally biased region" description="Basic and acidic residues" evidence="1">
    <location>
        <begin position="471"/>
        <end position="480"/>
    </location>
</feature>
<evidence type="ECO:0008006" key="4">
    <source>
        <dbReference type="Google" id="ProtNLM"/>
    </source>
</evidence>
<dbReference type="InterPro" id="IPR051057">
    <property type="entry name" value="PI-PLC_domain"/>
</dbReference>
<organism evidence="2 3">
    <name type="scientific">Brassica oleracea var. oleracea</name>
    <dbReference type="NCBI Taxonomy" id="109376"/>
    <lineage>
        <taxon>Eukaryota</taxon>
        <taxon>Viridiplantae</taxon>
        <taxon>Streptophyta</taxon>
        <taxon>Embryophyta</taxon>
        <taxon>Tracheophyta</taxon>
        <taxon>Spermatophyta</taxon>
        <taxon>Magnoliopsida</taxon>
        <taxon>eudicotyledons</taxon>
        <taxon>Gunneridae</taxon>
        <taxon>Pentapetalae</taxon>
        <taxon>rosids</taxon>
        <taxon>malvids</taxon>
        <taxon>Brassicales</taxon>
        <taxon>Brassicaceae</taxon>
        <taxon>Brassiceae</taxon>
        <taxon>Brassica</taxon>
    </lineage>
</organism>
<feature type="compositionally biased region" description="Basic residues" evidence="1">
    <location>
        <begin position="305"/>
        <end position="321"/>
    </location>
</feature>
<reference evidence="2 3" key="1">
    <citation type="journal article" date="2014" name="Genome Biol.">
        <title>Transcriptome and methylome profiling reveals relics of genome dominance in the mesopolyploid Brassica oleracea.</title>
        <authorList>
            <person name="Parkin I.A."/>
            <person name="Koh C."/>
            <person name="Tang H."/>
            <person name="Robinson S.J."/>
            <person name="Kagale S."/>
            <person name="Clarke W.E."/>
            <person name="Town C.D."/>
            <person name="Nixon J."/>
            <person name="Krishnakumar V."/>
            <person name="Bidwell S.L."/>
            <person name="Denoeud F."/>
            <person name="Belcram H."/>
            <person name="Links M.G."/>
            <person name="Just J."/>
            <person name="Clarke C."/>
            <person name="Bender T."/>
            <person name="Huebert T."/>
            <person name="Mason A.S."/>
            <person name="Pires J.C."/>
            <person name="Barker G."/>
            <person name="Moore J."/>
            <person name="Walley P.G."/>
            <person name="Manoli S."/>
            <person name="Batley J."/>
            <person name="Edwards D."/>
            <person name="Nelson M.N."/>
            <person name="Wang X."/>
            <person name="Paterson A.H."/>
            <person name="King G."/>
            <person name="Bancroft I."/>
            <person name="Chalhoub B."/>
            <person name="Sharpe A.G."/>
        </authorList>
    </citation>
    <scope>NUCLEOTIDE SEQUENCE</scope>
    <source>
        <strain evidence="2 3">cv. TO1000</strain>
    </source>
</reference>
<dbReference type="Pfam" id="PF26178">
    <property type="entry name" value="PI-PLC_cat"/>
    <property type="match status" value="1"/>
</dbReference>
<evidence type="ECO:0000313" key="2">
    <source>
        <dbReference type="EnsemblPlants" id="Bo8g011250.1"/>
    </source>
</evidence>
<dbReference type="GO" id="GO:0006629">
    <property type="term" value="P:lipid metabolic process"/>
    <property type="evidence" value="ECO:0007669"/>
    <property type="project" value="InterPro"/>
</dbReference>
<feature type="compositionally biased region" description="Basic and acidic residues" evidence="1">
    <location>
        <begin position="262"/>
        <end position="273"/>
    </location>
</feature>
<protein>
    <recommendedName>
        <fullName evidence="4">PI-PLC X domain-containing protein</fullName>
    </recommendedName>
</protein>